<dbReference type="AlphaFoldDB" id="A6IBA6"/>
<dbReference type="EMBL" id="CH473957">
    <property type="protein sequence ID" value="EDL91374.1"/>
    <property type="molecule type" value="Genomic_DNA"/>
</dbReference>
<evidence type="ECO:0000313" key="1">
    <source>
        <dbReference type="EMBL" id="EDL91374.1"/>
    </source>
</evidence>
<name>A6IBA6_RAT</name>
<proteinExistence type="predicted"/>
<reference evidence="2" key="1">
    <citation type="submission" date="2005-09" db="EMBL/GenBank/DDBJ databases">
        <authorList>
            <person name="Mural R.J."/>
            <person name="Li P.W."/>
            <person name="Adams M.D."/>
            <person name="Amanatides P.G."/>
            <person name="Baden-Tillson H."/>
            <person name="Barnstead M."/>
            <person name="Chin S.H."/>
            <person name="Dew I."/>
            <person name="Evans C.A."/>
            <person name="Ferriera S."/>
            <person name="Flanigan M."/>
            <person name="Fosler C."/>
            <person name="Glodek A."/>
            <person name="Gu Z."/>
            <person name="Holt R.A."/>
            <person name="Jennings D."/>
            <person name="Kraft C.L."/>
            <person name="Lu F."/>
            <person name="Nguyen T."/>
            <person name="Nusskern D.R."/>
            <person name="Pfannkoch C.M."/>
            <person name="Sitter C."/>
            <person name="Sutton G.G."/>
            <person name="Venter J.C."/>
            <person name="Wang Z."/>
            <person name="Woodage T."/>
            <person name="Zheng X.H."/>
            <person name="Zhong F."/>
        </authorList>
    </citation>
    <scope>NUCLEOTIDE SEQUENCE [LARGE SCALE GENOMIC DNA]</scope>
    <source>
        <strain>BN</strain>
        <strain evidence="2">Sprague-Dawley</strain>
    </source>
</reference>
<organism evidence="1 2">
    <name type="scientific">Rattus norvegicus</name>
    <name type="common">Rat</name>
    <dbReference type="NCBI Taxonomy" id="10116"/>
    <lineage>
        <taxon>Eukaryota</taxon>
        <taxon>Metazoa</taxon>
        <taxon>Chordata</taxon>
        <taxon>Craniata</taxon>
        <taxon>Vertebrata</taxon>
        <taxon>Euteleostomi</taxon>
        <taxon>Mammalia</taxon>
        <taxon>Eutheria</taxon>
        <taxon>Euarchontoglires</taxon>
        <taxon>Glires</taxon>
        <taxon>Rodentia</taxon>
        <taxon>Myomorpha</taxon>
        <taxon>Muroidea</taxon>
        <taxon>Muridae</taxon>
        <taxon>Murinae</taxon>
        <taxon>Rattus</taxon>
    </lineage>
</organism>
<protein>
    <submittedName>
        <fullName evidence="1">RCG56114</fullName>
    </submittedName>
</protein>
<evidence type="ECO:0000313" key="2">
    <source>
        <dbReference type="Proteomes" id="UP000234681"/>
    </source>
</evidence>
<gene>
    <name evidence="1" type="ORF">rCG_56114</name>
</gene>
<sequence length="53" mass="6002">MKEGCAHRGIYSVHRDRGIRFQWDCEGPSLRCLPGLRLHLGERNWAGTCSTAC</sequence>
<accession>A6IBA6</accession>
<dbReference type="Proteomes" id="UP000234681">
    <property type="component" value="Chromosome 4"/>
</dbReference>